<feature type="signal peptide" evidence="1">
    <location>
        <begin position="1"/>
        <end position="19"/>
    </location>
</feature>
<sequence>MKIVVARLTLLALCLMAFANTNLTNLGNPVNYQRFSLPFYAQPVAVTFDPAMLVDEPATLSNVSIRHTYNQLEKRPTQVLLNHLLAAKGQYQLNDFLFFKLARRTLHSIYGGQSPLVQNITLYKLLIDSGFDARLTFRGDKLFVNVYTTEDLFEVPIIQSNGRTYANISCLAGDCKGRQRLYIYNEHPNPRGKSFGFQLKQWPQLAEQPTDKSLEFNYHGVPQKIDVTFDKTMVDIMTDYPFIHEYCYLDTPLSPTLSASLLPQLETFMQGMDTQQKLELLTSFTRSAFAYKEDNEYFGRSKPMVPEELFGYSYSDCEDRSALFFALVRDLLDLPMAVIAYDDHLTVAVGTDIPGDSFNYKGQRYLFCDPTGPRNSSRVGQVPPGYEDKSFTVIGTYN</sequence>
<dbReference type="OrthoDB" id="9816224at2"/>
<comment type="caution">
    <text evidence="2">The sequence shown here is derived from an EMBL/GenBank/DDBJ whole genome shotgun (WGS) entry which is preliminary data.</text>
</comment>
<evidence type="ECO:0000313" key="2">
    <source>
        <dbReference type="EMBL" id="PPK85671.1"/>
    </source>
</evidence>
<evidence type="ECO:0000256" key="1">
    <source>
        <dbReference type="SAM" id="SignalP"/>
    </source>
</evidence>
<dbReference type="RefSeq" id="WP_104420159.1">
    <property type="nucleotide sequence ID" value="NZ_PTJC01000006.1"/>
</dbReference>
<evidence type="ECO:0000313" key="3">
    <source>
        <dbReference type="Proteomes" id="UP000237662"/>
    </source>
</evidence>
<protein>
    <recommendedName>
        <fullName evidence="4">Transglutaminase superfamily protein</fullName>
    </recommendedName>
</protein>
<accession>A0A2S6I3N2</accession>
<keyword evidence="3" id="KW-1185">Reference proteome</keyword>
<evidence type="ECO:0008006" key="4">
    <source>
        <dbReference type="Google" id="ProtNLM"/>
    </source>
</evidence>
<dbReference type="AlphaFoldDB" id="A0A2S6I3N2"/>
<proteinExistence type="predicted"/>
<organism evidence="2 3">
    <name type="scientific">Neolewinella xylanilytica</name>
    <dbReference type="NCBI Taxonomy" id="1514080"/>
    <lineage>
        <taxon>Bacteria</taxon>
        <taxon>Pseudomonadati</taxon>
        <taxon>Bacteroidota</taxon>
        <taxon>Saprospiria</taxon>
        <taxon>Saprospirales</taxon>
        <taxon>Lewinellaceae</taxon>
        <taxon>Neolewinella</taxon>
    </lineage>
</organism>
<dbReference type="EMBL" id="PTJC01000006">
    <property type="protein sequence ID" value="PPK85671.1"/>
    <property type="molecule type" value="Genomic_DNA"/>
</dbReference>
<reference evidence="2 3" key="1">
    <citation type="submission" date="2018-02" db="EMBL/GenBank/DDBJ databases">
        <title>Genomic Encyclopedia of Archaeal and Bacterial Type Strains, Phase II (KMG-II): from individual species to whole genera.</title>
        <authorList>
            <person name="Goeker M."/>
        </authorList>
    </citation>
    <scope>NUCLEOTIDE SEQUENCE [LARGE SCALE GENOMIC DNA]</scope>
    <source>
        <strain evidence="2 3">DSM 29526</strain>
    </source>
</reference>
<feature type="chain" id="PRO_5015610961" description="Transglutaminase superfamily protein" evidence="1">
    <location>
        <begin position="20"/>
        <end position="398"/>
    </location>
</feature>
<gene>
    <name evidence="2" type="ORF">CLV84_2574</name>
</gene>
<dbReference type="Proteomes" id="UP000237662">
    <property type="component" value="Unassembled WGS sequence"/>
</dbReference>
<name>A0A2S6I3N2_9BACT</name>
<keyword evidence="1" id="KW-0732">Signal</keyword>